<evidence type="ECO:0000313" key="2">
    <source>
        <dbReference type="Proteomes" id="UP001595897"/>
    </source>
</evidence>
<organism evidence="1 2">
    <name type="scientific">Glaciecola siphonariae</name>
    <dbReference type="NCBI Taxonomy" id="521012"/>
    <lineage>
        <taxon>Bacteria</taxon>
        <taxon>Pseudomonadati</taxon>
        <taxon>Pseudomonadota</taxon>
        <taxon>Gammaproteobacteria</taxon>
        <taxon>Alteromonadales</taxon>
        <taxon>Alteromonadaceae</taxon>
        <taxon>Glaciecola</taxon>
    </lineage>
</organism>
<protein>
    <submittedName>
        <fullName evidence="1">Sulfotransferase</fullName>
    </submittedName>
</protein>
<reference evidence="2" key="1">
    <citation type="journal article" date="2019" name="Int. J. Syst. Evol. Microbiol.">
        <title>The Global Catalogue of Microorganisms (GCM) 10K type strain sequencing project: providing services to taxonomists for standard genome sequencing and annotation.</title>
        <authorList>
            <consortium name="The Broad Institute Genomics Platform"/>
            <consortium name="The Broad Institute Genome Sequencing Center for Infectious Disease"/>
            <person name="Wu L."/>
            <person name="Ma J."/>
        </authorList>
    </citation>
    <scope>NUCLEOTIDE SEQUENCE [LARGE SCALE GENOMIC DNA]</scope>
    <source>
        <strain evidence="2">KACC 12507</strain>
    </source>
</reference>
<dbReference type="Pfam" id="PF13469">
    <property type="entry name" value="Sulfotransfer_3"/>
    <property type="match status" value="1"/>
</dbReference>
<gene>
    <name evidence="1" type="ORF">ACFO4O_12645</name>
</gene>
<dbReference type="EMBL" id="JBHSGU010000005">
    <property type="protein sequence ID" value="MFC4701014.1"/>
    <property type="molecule type" value="Genomic_DNA"/>
</dbReference>
<dbReference type="InterPro" id="IPR027417">
    <property type="entry name" value="P-loop_NTPase"/>
</dbReference>
<name>A0ABV9LXT8_9ALTE</name>
<proteinExistence type="predicted"/>
<sequence length="329" mass="37608">MARDLRESKINSINNFKEELTAALDLIESSKLSGIKSRITPSLSLSEQARETDSLLARCASVIDNENRKDKPIMRVVHHFACSGGTLISKCISTLPNVYLMSEAHPWVPQHVEGKLRYSPTDITSLASYAGIPFSHLLAKKLFTQNLKISHQHVSKYGGTLVVREHTHSDYCVGKKVNLKLTVNSCLQNDFLLKHLVTVRNPVNSYLSLISNRWAHFEPQSFDEYCHRLLKFVENYPNNCIVKYEDFVESPKKTMKKICKILDLEYTDSFQSIFDIFKVTGDSGRTSNKISQREDRPINNDLEYAIKHSPYYERVAKLLSYSQDILTND</sequence>
<dbReference type="Proteomes" id="UP001595897">
    <property type="component" value="Unassembled WGS sequence"/>
</dbReference>
<comment type="caution">
    <text evidence="1">The sequence shown here is derived from an EMBL/GenBank/DDBJ whole genome shotgun (WGS) entry which is preliminary data.</text>
</comment>
<dbReference type="RefSeq" id="WP_382409078.1">
    <property type="nucleotide sequence ID" value="NZ_JBHSGU010000005.1"/>
</dbReference>
<accession>A0ABV9LXT8</accession>
<keyword evidence="2" id="KW-1185">Reference proteome</keyword>
<dbReference type="SUPFAM" id="SSF52540">
    <property type="entry name" value="P-loop containing nucleoside triphosphate hydrolases"/>
    <property type="match status" value="1"/>
</dbReference>
<dbReference type="Gene3D" id="3.40.50.300">
    <property type="entry name" value="P-loop containing nucleotide triphosphate hydrolases"/>
    <property type="match status" value="1"/>
</dbReference>
<evidence type="ECO:0000313" key="1">
    <source>
        <dbReference type="EMBL" id="MFC4701014.1"/>
    </source>
</evidence>